<gene>
    <name evidence="4" type="ORF">VF724_17940</name>
</gene>
<feature type="transmembrane region" description="Helical" evidence="1">
    <location>
        <begin position="6"/>
        <end position="24"/>
    </location>
</feature>
<feature type="transmembrane region" description="Helical" evidence="1">
    <location>
        <begin position="58"/>
        <end position="76"/>
    </location>
</feature>
<dbReference type="Gene3D" id="3.40.50.410">
    <property type="entry name" value="von Willebrand factor, type A domain"/>
    <property type="match status" value="1"/>
</dbReference>
<dbReference type="Proteomes" id="UP001310386">
    <property type="component" value="Unassembled WGS sequence"/>
</dbReference>
<keyword evidence="1" id="KW-0812">Transmembrane</keyword>
<dbReference type="InterPro" id="IPR024163">
    <property type="entry name" value="Aerotolerance_reg_N"/>
</dbReference>
<dbReference type="InterPro" id="IPR036465">
    <property type="entry name" value="vWFA_dom_sf"/>
</dbReference>
<comment type="caution">
    <text evidence="4">The sequence shown here is derived from an EMBL/GenBank/DDBJ whole genome shotgun (WGS) entry which is preliminary data.</text>
</comment>
<dbReference type="EMBL" id="JAYJLD010000038">
    <property type="protein sequence ID" value="MEB3103519.1"/>
    <property type="molecule type" value="Genomic_DNA"/>
</dbReference>
<evidence type="ECO:0000313" key="5">
    <source>
        <dbReference type="Proteomes" id="UP001310386"/>
    </source>
</evidence>
<keyword evidence="1" id="KW-0472">Membrane</keyword>
<accession>A0ABU5ZLW7</accession>
<evidence type="ECO:0000313" key="4">
    <source>
        <dbReference type="EMBL" id="MEB3103519.1"/>
    </source>
</evidence>
<evidence type="ECO:0000259" key="3">
    <source>
        <dbReference type="Pfam" id="PF13519"/>
    </source>
</evidence>
<organism evidence="4 5">
    <name type="scientific">Ferviditalea candida</name>
    <dbReference type="NCBI Taxonomy" id="3108399"/>
    <lineage>
        <taxon>Bacteria</taxon>
        <taxon>Bacillati</taxon>
        <taxon>Bacillota</taxon>
        <taxon>Bacilli</taxon>
        <taxon>Bacillales</taxon>
        <taxon>Paenibacillaceae</taxon>
        <taxon>Ferviditalea</taxon>
    </lineage>
</organism>
<evidence type="ECO:0000259" key="2">
    <source>
        <dbReference type="Pfam" id="PF07584"/>
    </source>
</evidence>
<protein>
    <submittedName>
        <fullName evidence="4">VWA domain-containing protein</fullName>
    </submittedName>
</protein>
<keyword evidence="1" id="KW-1133">Transmembrane helix</keyword>
<dbReference type="Pfam" id="PF13519">
    <property type="entry name" value="VWA_2"/>
    <property type="match status" value="1"/>
</dbReference>
<dbReference type="Pfam" id="PF07584">
    <property type="entry name" value="BatA"/>
    <property type="match status" value="1"/>
</dbReference>
<dbReference type="PANTHER" id="PTHR37464:SF1">
    <property type="entry name" value="BLL2463 PROTEIN"/>
    <property type="match status" value="1"/>
</dbReference>
<name>A0ABU5ZLW7_9BACL</name>
<sequence>MQWLAFGNLAFLWMFPAIILLYILKRKYEDQAVASILLWQRVLQNREANRPWQKLERYLLLFLQLLVALLLLLALLRPAVPVEGAIAAHTVLVIDSSGSMLAREGQQTRLELSKQAALKVVEHLGSNQRLTLVEMGREPKVLVSKSGDQAALRQALNGIVPRAGTGDSRAALSLAKAIAASEPGSGIMWFGDGDRGRMAESDFSALQPEAFRHIQPGVTQDNLAVGSFVTQLRDGRMEGLLRIDNYGLSERKGRAVIYDREHRVLDVGNLTVAAKGSFSLSFSDLPSSPAYEAELEIKQDALSEDNRAWSVPFASGKARAVLVSPAGNRFLTQALLYGNRVELETMNRLPDRLDDKVDLWIFDGVVPKQLPKGNLLLVAPAESASWFEAYGTQKLTRPLETNKPEHPLLAYADLKDVHVAEHVAWKPISGMEPLVSSGDQAVISAGTLQGRRAVILGFDLHQSDFPLRPAFPIFMQNSLSWLSPAQSVPIGTAYPGETVVLPLTPGAAMRVLIQPDGKQIQVDGQGSVYLYAVPEQTGLFTLRETRGRDELTRYFAVQMRAAESDIAPKTLQVPVYEGDEKPKGDAGQQLQGMQVKGMKGLRELAVWLVLAALLTAFAEWAVYRRGY</sequence>
<proteinExistence type="predicted"/>
<keyword evidence="5" id="KW-1185">Reference proteome</keyword>
<reference evidence="4" key="1">
    <citation type="submission" date="2023-12" db="EMBL/GenBank/DDBJ databases">
        <title>Fervidustalea candida gen. nov., sp. nov., a novel member of the family Paenibacillaceae isolated from a geothermal area.</title>
        <authorList>
            <person name="Li W.-J."/>
            <person name="Jiao J.-Y."/>
            <person name="Chen Y."/>
        </authorList>
    </citation>
    <scope>NUCLEOTIDE SEQUENCE</scope>
    <source>
        <strain evidence="4">SYSU GA230002</strain>
    </source>
</reference>
<dbReference type="PANTHER" id="PTHR37464">
    <property type="entry name" value="BLL2463 PROTEIN"/>
    <property type="match status" value="1"/>
</dbReference>
<feature type="domain" description="VWFA" evidence="3">
    <location>
        <begin position="90"/>
        <end position="193"/>
    </location>
</feature>
<feature type="domain" description="Aerotolerance regulator N-terminal" evidence="2">
    <location>
        <begin position="1"/>
        <end position="78"/>
    </location>
</feature>
<feature type="transmembrane region" description="Helical" evidence="1">
    <location>
        <begin position="604"/>
        <end position="623"/>
    </location>
</feature>
<dbReference type="RefSeq" id="WP_371755646.1">
    <property type="nucleotide sequence ID" value="NZ_JAYJLD010000038.1"/>
</dbReference>
<dbReference type="InterPro" id="IPR002035">
    <property type="entry name" value="VWF_A"/>
</dbReference>
<evidence type="ECO:0000256" key="1">
    <source>
        <dbReference type="SAM" id="Phobius"/>
    </source>
</evidence>
<dbReference type="SUPFAM" id="SSF53300">
    <property type="entry name" value="vWA-like"/>
    <property type="match status" value="1"/>
</dbReference>